<dbReference type="Proteomes" id="UP000263742">
    <property type="component" value="Segment"/>
</dbReference>
<accession>A0A384ZWM8</accession>
<sequence>MNTLATLLSSMAEIVANHETMSEDEARNLYFRRIANVRAKLSRNLDSTWDDDSRSLFESLESARTLSENIKDFIAYRIIFFCEKRFKDFDWSSMSVRDLQAWGFVPAGFTQNTNFPMMRIPLYLVPVFPKGVVVMKESMDVGYPWTGNEDFSYSNGTIDYRLVLRN</sequence>
<gene>
    <name evidence="1" type="ORF">JA13_260</name>
</gene>
<proteinExistence type="predicted"/>
<name>A0A384ZWM8_9CAUD</name>
<dbReference type="EMBL" id="MH460460">
    <property type="protein sequence ID" value="AXG66663.1"/>
    <property type="molecule type" value="Genomic_DNA"/>
</dbReference>
<organism evidence="1 2">
    <name type="scientific">Dickeya phage vB_DsoM_JA13</name>
    <dbReference type="NCBI Taxonomy" id="2283030"/>
    <lineage>
        <taxon>Viruses</taxon>
        <taxon>Duplodnaviria</taxon>
        <taxon>Heunggongvirae</taxon>
        <taxon>Uroviricota</taxon>
        <taxon>Caudoviricetes</taxon>
        <taxon>Salmondvirus</taxon>
        <taxon>Salmondvirus JA11</taxon>
    </lineage>
</organism>
<reference evidence="1 2" key="1">
    <citation type="journal article" date="2018" name="Front. Microbiol.">
        <title>Jumbo Bacteriophages Are Represented Within an Increasing Diversity of Environmental Viruses Infecting the Emerging Phytopathogen, Dickeya solani.</title>
        <authorList>
            <person name="Day A.W."/>
            <person name="Ahn J."/>
            <person name="Salmond G.P.C."/>
        </authorList>
    </citation>
    <scope>NUCLEOTIDE SEQUENCE [LARGE SCALE GENOMIC DNA]</scope>
</reference>
<evidence type="ECO:0000313" key="2">
    <source>
        <dbReference type="Proteomes" id="UP000263742"/>
    </source>
</evidence>
<protein>
    <submittedName>
        <fullName evidence="1">Uncharacterized protein</fullName>
    </submittedName>
</protein>
<evidence type="ECO:0000313" key="1">
    <source>
        <dbReference type="EMBL" id="AXG66663.1"/>
    </source>
</evidence>